<protein>
    <submittedName>
        <fullName evidence="3">Alpha/beta hydrolase</fullName>
    </submittedName>
</protein>
<proteinExistence type="predicted"/>
<keyword evidence="1" id="KW-0812">Transmembrane</keyword>
<reference evidence="3 4" key="1">
    <citation type="submission" date="2019-05" db="EMBL/GenBank/DDBJ databases">
        <title>Sulfitobacter sabulilitoris sp. nov., isolated from a marine sand.</title>
        <authorList>
            <person name="Yoon J.-H."/>
        </authorList>
    </citation>
    <scope>NUCLEOTIDE SEQUENCE [LARGE SCALE GENOMIC DNA]</scope>
    <source>
        <strain evidence="3 4">HSMS-29</strain>
    </source>
</reference>
<evidence type="ECO:0000313" key="4">
    <source>
        <dbReference type="Proteomes" id="UP000309550"/>
    </source>
</evidence>
<evidence type="ECO:0000259" key="2">
    <source>
        <dbReference type="Pfam" id="PF12146"/>
    </source>
</evidence>
<comment type="caution">
    <text evidence="3">The sequence shown here is derived from an EMBL/GenBank/DDBJ whole genome shotgun (WGS) entry which is preliminary data.</text>
</comment>
<dbReference type="InterPro" id="IPR029058">
    <property type="entry name" value="AB_hydrolase_fold"/>
</dbReference>
<keyword evidence="1" id="KW-0472">Membrane</keyword>
<keyword evidence="4" id="KW-1185">Reference proteome</keyword>
<feature type="domain" description="Serine aminopeptidase S33" evidence="2">
    <location>
        <begin position="78"/>
        <end position="279"/>
    </location>
</feature>
<dbReference type="Gene3D" id="3.40.50.1820">
    <property type="entry name" value="alpha/beta hydrolase"/>
    <property type="match status" value="1"/>
</dbReference>
<dbReference type="Pfam" id="PF12146">
    <property type="entry name" value="Hydrolase_4"/>
    <property type="match status" value="1"/>
</dbReference>
<dbReference type="InterPro" id="IPR022742">
    <property type="entry name" value="Hydrolase_4"/>
</dbReference>
<accession>A0A5S3Q357</accession>
<gene>
    <name evidence="3" type="ORF">FDT80_16520</name>
</gene>
<dbReference type="EMBL" id="VANS01000005">
    <property type="protein sequence ID" value="TMM50859.1"/>
    <property type="molecule type" value="Genomic_DNA"/>
</dbReference>
<dbReference type="AlphaFoldDB" id="A0A5S3Q357"/>
<organism evidence="3 4">
    <name type="scientific">Sulfitobacter sabulilitoris</name>
    <dbReference type="NCBI Taxonomy" id="2562655"/>
    <lineage>
        <taxon>Bacteria</taxon>
        <taxon>Pseudomonadati</taxon>
        <taxon>Pseudomonadota</taxon>
        <taxon>Alphaproteobacteria</taxon>
        <taxon>Rhodobacterales</taxon>
        <taxon>Roseobacteraceae</taxon>
        <taxon>Sulfitobacter</taxon>
    </lineage>
</organism>
<evidence type="ECO:0000313" key="3">
    <source>
        <dbReference type="EMBL" id="TMM50859.1"/>
    </source>
</evidence>
<dbReference type="RefSeq" id="WP_138663431.1">
    <property type="nucleotide sequence ID" value="NZ_VANS01000005.1"/>
</dbReference>
<dbReference type="GO" id="GO:0016787">
    <property type="term" value="F:hydrolase activity"/>
    <property type="evidence" value="ECO:0007669"/>
    <property type="project" value="UniProtKB-KW"/>
</dbReference>
<dbReference type="SUPFAM" id="SSF53474">
    <property type="entry name" value="alpha/beta-Hydrolases"/>
    <property type="match status" value="1"/>
</dbReference>
<dbReference type="OrthoDB" id="5416147at2"/>
<keyword evidence="1" id="KW-1133">Transmembrane helix</keyword>
<dbReference type="Proteomes" id="UP000309550">
    <property type="component" value="Unassembled WGS sequence"/>
</dbReference>
<name>A0A5S3Q357_9RHOB</name>
<sequence length="326" mass="34542">MRRLARWLGRIGLALAVLVTGLWLFGPYEPSSLRAHFDPSRLDAGVEPYFQSVEAAFDDITPGTEKRVIRADVGQARTDWAVVYVHGFSATSQEIRPVPDRVAQALGAHLVFTRLQGHGRGAQAMATGTVAGWMADVAEALAAARSLGDRVLVISTSTGGTLMAAAAQDPALMQQVAGIVFVSPNFGINNPLAPLLTWPAARYWLPMLAGARRGFTPKNDAQARYWTTEYPSVAAMPLAALVKTVGQLDPGKATTPALFWYSDSDQVVRPDLTADVAARWGGPVRVVQPVLGPGDDASGHVIAGDIVSPGQTDGAVAGIIDWARGL</sequence>
<feature type="transmembrane region" description="Helical" evidence="1">
    <location>
        <begin position="7"/>
        <end position="26"/>
    </location>
</feature>
<keyword evidence="3" id="KW-0378">Hydrolase</keyword>
<evidence type="ECO:0000256" key="1">
    <source>
        <dbReference type="SAM" id="Phobius"/>
    </source>
</evidence>